<protein>
    <submittedName>
        <fullName evidence="3">Uncharacterized protein</fullName>
    </submittedName>
</protein>
<accession>A0ABS5F6W6</accession>
<sequence>MTNSALLRRRLLLCVPALLLSAAPHAEEVEPQPVALSPETEAEAEEEAERRAPAAIATPCPVRLTPNAEPVTLSTRIDGASFVIAFDGEGAPAERITLPSRYGHARIIGLLPVRGRELVLAAFEANTGSGEYQEMAAVIGREDSGLLRIIGLETIRYRRTGACDAMNLLTGRFTAQPDGTGLRYDVFARGLGSSCPSQRGASPSWREEFGTTLRWTGTGVLTLPVRRSTAGRTRIRVEAARARAITWLRAGARRTVTLGDVRLLGLMDTLADA</sequence>
<feature type="region of interest" description="Disordered" evidence="1">
    <location>
        <begin position="29"/>
        <end position="56"/>
    </location>
</feature>
<evidence type="ECO:0000256" key="1">
    <source>
        <dbReference type="SAM" id="MobiDB-lite"/>
    </source>
</evidence>
<feature type="chain" id="PRO_5046307527" evidence="2">
    <location>
        <begin position="27"/>
        <end position="273"/>
    </location>
</feature>
<dbReference type="RefSeq" id="WP_211856074.1">
    <property type="nucleotide sequence ID" value="NZ_JAAGBB010000053.1"/>
</dbReference>
<feature type="signal peptide" evidence="2">
    <location>
        <begin position="1"/>
        <end position="26"/>
    </location>
</feature>
<organism evidence="3 4">
    <name type="scientific">Plastoroseomonas hellenica</name>
    <dbReference type="NCBI Taxonomy" id="2687306"/>
    <lineage>
        <taxon>Bacteria</taxon>
        <taxon>Pseudomonadati</taxon>
        <taxon>Pseudomonadota</taxon>
        <taxon>Alphaproteobacteria</taxon>
        <taxon>Acetobacterales</taxon>
        <taxon>Acetobacteraceae</taxon>
        <taxon>Plastoroseomonas</taxon>
    </lineage>
</organism>
<reference evidence="4" key="1">
    <citation type="journal article" date="2021" name="Syst. Appl. Microbiol.">
        <title>Roseomonas hellenica sp. nov., isolated from roots of wild-growing Alkanna tinctoria.</title>
        <authorList>
            <person name="Rat A."/>
            <person name="Naranjo H.D."/>
            <person name="Lebbe L."/>
            <person name="Cnockaert M."/>
            <person name="Krigas N."/>
            <person name="Grigoriadou K."/>
            <person name="Maloupa E."/>
            <person name="Willems A."/>
        </authorList>
    </citation>
    <scope>NUCLEOTIDE SEQUENCE [LARGE SCALE GENOMIC DNA]</scope>
    <source>
        <strain evidence="4">LMG 31523</strain>
    </source>
</reference>
<evidence type="ECO:0000313" key="3">
    <source>
        <dbReference type="EMBL" id="MBR0668297.1"/>
    </source>
</evidence>
<dbReference type="EMBL" id="JAAGBB010000053">
    <property type="protein sequence ID" value="MBR0668297.1"/>
    <property type="molecule type" value="Genomic_DNA"/>
</dbReference>
<keyword evidence="2" id="KW-0732">Signal</keyword>
<proteinExistence type="predicted"/>
<evidence type="ECO:0000256" key="2">
    <source>
        <dbReference type="SAM" id="SignalP"/>
    </source>
</evidence>
<keyword evidence="4" id="KW-1185">Reference proteome</keyword>
<evidence type="ECO:0000313" key="4">
    <source>
        <dbReference type="Proteomes" id="UP001196870"/>
    </source>
</evidence>
<gene>
    <name evidence="3" type="ORF">GXW71_28350</name>
</gene>
<dbReference type="Proteomes" id="UP001196870">
    <property type="component" value="Unassembled WGS sequence"/>
</dbReference>
<name>A0ABS5F6W6_9PROT</name>
<comment type="caution">
    <text evidence="3">The sequence shown here is derived from an EMBL/GenBank/DDBJ whole genome shotgun (WGS) entry which is preliminary data.</text>
</comment>